<keyword evidence="1" id="KW-1185">Reference proteome</keyword>
<dbReference type="SUPFAM" id="SSF50353">
    <property type="entry name" value="Cytokine"/>
    <property type="match status" value="1"/>
</dbReference>
<dbReference type="GeneID" id="113464221"/>
<organism evidence="1 2">
    <name type="scientific">Ceratina calcarata</name>
    <dbReference type="NCBI Taxonomy" id="156304"/>
    <lineage>
        <taxon>Eukaryota</taxon>
        <taxon>Metazoa</taxon>
        <taxon>Ecdysozoa</taxon>
        <taxon>Arthropoda</taxon>
        <taxon>Hexapoda</taxon>
        <taxon>Insecta</taxon>
        <taxon>Pterygota</taxon>
        <taxon>Neoptera</taxon>
        <taxon>Endopterygota</taxon>
        <taxon>Hymenoptera</taxon>
        <taxon>Apocrita</taxon>
        <taxon>Aculeata</taxon>
        <taxon>Apoidea</taxon>
        <taxon>Anthophila</taxon>
        <taxon>Apidae</taxon>
        <taxon>Ceratina</taxon>
        <taxon>Zadontomerus</taxon>
    </lineage>
</organism>
<dbReference type="Proteomes" id="UP000694925">
    <property type="component" value="Unplaced"/>
</dbReference>
<dbReference type="KEGG" id="ccal:113464221"/>
<feature type="non-terminal residue" evidence="2">
    <location>
        <position position="1"/>
    </location>
</feature>
<dbReference type="RefSeq" id="XP_026668758.1">
    <property type="nucleotide sequence ID" value="XM_026812957.1"/>
</dbReference>
<protein>
    <submittedName>
        <fullName evidence="2">Uncharacterized protein LOC113464221</fullName>
    </submittedName>
</protein>
<sequence length="147" mass="17459">PKKQKGKCQFYEDYKGSYLTYRSVINNTRFMGFNKQGKPMRHSGRQECFNFIKYNPHADINHHNSLVNAGVGGMDPRDAPYTVVSRKRSLTPRPMKNSLWQADSSREIVHTMHRYRHLNRWKMRQGEKIPAPRRRHQSRLIIEANNY</sequence>
<gene>
    <name evidence="2" type="primary">LOC113464221</name>
</gene>
<reference evidence="2" key="1">
    <citation type="submission" date="2025-08" db="UniProtKB">
        <authorList>
            <consortium name="RefSeq"/>
        </authorList>
    </citation>
    <scope>IDENTIFICATION</scope>
    <source>
        <tissue evidence="2">Whole body</tissue>
    </source>
</reference>
<name>A0AAJ7RZT0_9HYME</name>
<evidence type="ECO:0000313" key="2">
    <source>
        <dbReference type="RefSeq" id="XP_026668758.1"/>
    </source>
</evidence>
<accession>A0AAJ7RZT0</accession>
<proteinExistence type="predicted"/>
<evidence type="ECO:0000313" key="1">
    <source>
        <dbReference type="Proteomes" id="UP000694925"/>
    </source>
</evidence>
<dbReference type="AlphaFoldDB" id="A0AAJ7RZT0"/>
<dbReference type="Gene3D" id="2.80.10.50">
    <property type="match status" value="1"/>
</dbReference>
<dbReference type="InterPro" id="IPR008996">
    <property type="entry name" value="IL1/FGF"/>
</dbReference>